<keyword evidence="4" id="KW-1185">Reference proteome</keyword>
<dbReference type="InterPro" id="IPR023809">
    <property type="entry name" value="Thiopep_bacteriocin_synth_dom"/>
</dbReference>
<proteinExistence type="predicted"/>
<feature type="domain" description="Lantibiotic dehydratase N-terminal" evidence="1">
    <location>
        <begin position="38"/>
        <end position="690"/>
    </location>
</feature>
<evidence type="ECO:0000259" key="2">
    <source>
        <dbReference type="Pfam" id="PF14028"/>
    </source>
</evidence>
<dbReference type="NCBIfam" id="TIGR03891">
    <property type="entry name" value="thiopep_ocin"/>
    <property type="match status" value="1"/>
</dbReference>
<sequence length="1029" mass="121242">MSDLFSKSVIRTPVRTYEYYKKIINLKKEELFKALIHDDYFLNALNTASPILYSEFIKLDETSFSKNQKMVLTCIKYLTRLSTRCTPFGLFSGNLVVENRNEQNISDFTIDRSLDFEIHTRLDSNLYQMLYDEVEKDIRFLPSLKYYTNTSLYAHNNSYRYVEFSYDEKSGRKYALTQVKKDFILKKIIDKCFQGIEYSYLIEYIVNFGYEKIEAVEYINELISSQIIVSELSQSSIGSPPELEFLNKLKKIYEKNKIQLIKEKIDFLSSIISQGKSIDSHNQFLSLKTTSELEILLKNKFPNKRNNIFLHKEINYNTKNSIPVSYNKFMEDALFVLDRIGDKNSVEELRITKFKKLFLEKYGDSIQKLTNVLDAESGIGYGEFLNSGGIDDNPLIFNLQNSVFEYKNNIEIFSKDNYLISLIKSGLKNNDTSIRLEYEDLKKIVPENLKKGATFVFLGELYKNAEKNKNVFHIKGIGSSPINLLGRFTNSNEKINDLVEEIAAFEEQYFKDFICAEIDYIPESTLGNVILRKQFRKNHISYLANSIFKNNINIQDIYVSIRNGKVILTDTNNRNIMPFYSNAFNVNHPKNLPFFELLTDIKYQYDYTNSKNFNIDKYHQFIDYIPRIEYKDVIVRRSSWIIKFSELKNTDIKELAKMLSDYKVKRYVTFGEGDNELLIDVDNEYTLEILLKELEKKKSIILREYLLSEFNSAVRVGNQNLNNEVIFCKKNLIDCNENSLVIPKKNNIQQSFSPGSEWVYFKVYIGNKAIDDLLVKIDKVIHEMIGKGLINSFFYIKYVEDSFQLRLRLKLTHVENFAIVFSKVSTFLEKWKKSRIVHKYSLETYERELDRYGYSQIENFEKIFFKDSLLSLKFIKNSKKIGIQSWLFCAEYIFNIIIEYFNDENVALEFIEFMKISYDVEFKSNKHTTRSINLKYNNNKNILQEIFVNRKSLLKESKNIQFEILDLLRKVHYSSKKELFSYLGSVFHMHIIRVVRANNRIYEYIIYCFLLKIIKTQIAKGSSQTGEMK</sequence>
<organism evidence="3 4">
    <name type="scientific">Chryseobacterium oryctis</name>
    <dbReference type="NCBI Taxonomy" id="2952618"/>
    <lineage>
        <taxon>Bacteria</taxon>
        <taxon>Pseudomonadati</taxon>
        <taxon>Bacteroidota</taxon>
        <taxon>Flavobacteriia</taxon>
        <taxon>Flavobacteriales</taxon>
        <taxon>Weeksellaceae</taxon>
        <taxon>Chryseobacterium group</taxon>
        <taxon>Chryseobacterium</taxon>
    </lineage>
</organism>
<name>A0ABT3HQR4_9FLAO</name>
<accession>A0ABT3HQR4</accession>
<dbReference type="Pfam" id="PF04738">
    <property type="entry name" value="Lant_dehydr_N"/>
    <property type="match status" value="1"/>
</dbReference>
<protein>
    <submittedName>
        <fullName evidence="3">Lantibiotic dehydratase</fullName>
    </submittedName>
</protein>
<evidence type="ECO:0000313" key="3">
    <source>
        <dbReference type="EMBL" id="MCW3162121.1"/>
    </source>
</evidence>
<evidence type="ECO:0000259" key="1">
    <source>
        <dbReference type="Pfam" id="PF04738"/>
    </source>
</evidence>
<gene>
    <name evidence="3" type="ORF">OH806_12675</name>
</gene>
<evidence type="ECO:0000313" key="4">
    <source>
        <dbReference type="Proteomes" id="UP001163719"/>
    </source>
</evidence>
<dbReference type="Proteomes" id="UP001163719">
    <property type="component" value="Unassembled WGS sequence"/>
</dbReference>
<reference evidence="3" key="1">
    <citation type="submission" date="2022-10" db="EMBL/GenBank/DDBJ databases">
        <title>Chryseobacterium babae sp. nov. isolated from the gut of the beetle Oryctes rhinoceros, and Chryseobacterium kimseyorum sp. nov., isolated from a stick insect rearing cage.</title>
        <authorList>
            <person name="Shelomi M."/>
            <person name="Han C.-J."/>
            <person name="Chen W.-M."/>
            <person name="Chen H.-K."/>
            <person name="Liaw S.-J."/>
            <person name="Muhle E."/>
            <person name="Clermont D."/>
        </authorList>
    </citation>
    <scope>NUCLEOTIDE SEQUENCE</scope>
    <source>
        <strain evidence="3">WLa1L2M3</strain>
    </source>
</reference>
<dbReference type="RefSeq" id="WP_264744042.1">
    <property type="nucleotide sequence ID" value="NZ_JAPDHV010000005.1"/>
</dbReference>
<comment type="caution">
    <text evidence="3">The sequence shown here is derived from an EMBL/GenBank/DDBJ whole genome shotgun (WGS) entry which is preliminary data.</text>
</comment>
<feature type="domain" description="Thiopeptide-type bacteriocin biosynthesis" evidence="2">
    <location>
        <begin position="758"/>
        <end position="1012"/>
    </location>
</feature>
<dbReference type="Pfam" id="PF14028">
    <property type="entry name" value="Lant_dehydr_C"/>
    <property type="match status" value="1"/>
</dbReference>
<dbReference type="EMBL" id="JAPDHV010000005">
    <property type="protein sequence ID" value="MCW3162121.1"/>
    <property type="molecule type" value="Genomic_DNA"/>
</dbReference>
<dbReference type="InterPro" id="IPR006827">
    <property type="entry name" value="Lant_deHydtase_N"/>
</dbReference>